<dbReference type="EMBL" id="ML976981">
    <property type="protein sequence ID" value="KAF1961434.1"/>
    <property type="molecule type" value="Genomic_DNA"/>
</dbReference>
<keyword evidence="3" id="KW-1185">Reference proteome</keyword>
<dbReference type="GO" id="GO:0005634">
    <property type="term" value="C:nucleus"/>
    <property type="evidence" value="ECO:0007669"/>
    <property type="project" value="TreeGrafter"/>
</dbReference>
<dbReference type="Pfam" id="PF00069">
    <property type="entry name" value="Pkinase"/>
    <property type="match status" value="1"/>
</dbReference>
<dbReference type="PANTHER" id="PTHR44167:SF25">
    <property type="entry name" value="PROTEIN KINASE DOMAIN CONTAINING PROTEIN"/>
    <property type="match status" value="1"/>
</dbReference>
<reference evidence="2" key="1">
    <citation type="journal article" date="2020" name="Stud. Mycol.">
        <title>101 Dothideomycetes genomes: a test case for predicting lifestyles and emergence of pathogens.</title>
        <authorList>
            <person name="Haridas S."/>
            <person name="Albert R."/>
            <person name="Binder M."/>
            <person name="Bloem J."/>
            <person name="Labutti K."/>
            <person name="Salamov A."/>
            <person name="Andreopoulos B."/>
            <person name="Baker S."/>
            <person name="Barry K."/>
            <person name="Bills G."/>
            <person name="Bluhm B."/>
            <person name="Cannon C."/>
            <person name="Castanera R."/>
            <person name="Culley D."/>
            <person name="Daum C."/>
            <person name="Ezra D."/>
            <person name="Gonzalez J."/>
            <person name="Henrissat B."/>
            <person name="Kuo A."/>
            <person name="Liang C."/>
            <person name="Lipzen A."/>
            <person name="Lutzoni F."/>
            <person name="Magnuson J."/>
            <person name="Mondo S."/>
            <person name="Nolan M."/>
            <person name="Ohm R."/>
            <person name="Pangilinan J."/>
            <person name="Park H.-J."/>
            <person name="Ramirez L."/>
            <person name="Alfaro M."/>
            <person name="Sun H."/>
            <person name="Tritt A."/>
            <person name="Yoshinaga Y."/>
            <person name="Zwiers L.-H."/>
            <person name="Turgeon B."/>
            <person name="Goodwin S."/>
            <person name="Spatafora J."/>
            <person name="Crous P."/>
            <person name="Grigoriev I."/>
        </authorList>
    </citation>
    <scope>NUCLEOTIDE SEQUENCE</scope>
    <source>
        <strain evidence="2">CBS 675.92</strain>
    </source>
</reference>
<organism evidence="2 3">
    <name type="scientific">Byssothecium circinans</name>
    <dbReference type="NCBI Taxonomy" id="147558"/>
    <lineage>
        <taxon>Eukaryota</taxon>
        <taxon>Fungi</taxon>
        <taxon>Dikarya</taxon>
        <taxon>Ascomycota</taxon>
        <taxon>Pezizomycotina</taxon>
        <taxon>Dothideomycetes</taxon>
        <taxon>Pleosporomycetidae</taxon>
        <taxon>Pleosporales</taxon>
        <taxon>Massarineae</taxon>
        <taxon>Massarinaceae</taxon>
        <taxon>Byssothecium</taxon>
    </lineage>
</organism>
<keyword evidence="2" id="KW-0808">Transferase</keyword>
<dbReference type="SUPFAM" id="SSF56112">
    <property type="entry name" value="Protein kinase-like (PK-like)"/>
    <property type="match status" value="1"/>
</dbReference>
<dbReference type="AlphaFoldDB" id="A0A6A5U9R3"/>
<dbReference type="GO" id="GO:0005737">
    <property type="term" value="C:cytoplasm"/>
    <property type="evidence" value="ECO:0007669"/>
    <property type="project" value="TreeGrafter"/>
</dbReference>
<feature type="domain" description="Protein kinase" evidence="1">
    <location>
        <begin position="15"/>
        <end position="292"/>
    </location>
</feature>
<dbReference type="GO" id="GO:0044773">
    <property type="term" value="P:mitotic DNA damage checkpoint signaling"/>
    <property type="evidence" value="ECO:0007669"/>
    <property type="project" value="TreeGrafter"/>
</dbReference>
<accession>A0A6A5U9R3</accession>
<proteinExistence type="predicted"/>
<evidence type="ECO:0000313" key="2">
    <source>
        <dbReference type="EMBL" id="KAF1961434.1"/>
    </source>
</evidence>
<evidence type="ECO:0000259" key="1">
    <source>
        <dbReference type="PROSITE" id="PS50011"/>
    </source>
</evidence>
<dbReference type="PROSITE" id="PS50011">
    <property type="entry name" value="PROTEIN_KINASE_DOM"/>
    <property type="match status" value="1"/>
</dbReference>
<gene>
    <name evidence="2" type="ORF">CC80DRAFT_589797</name>
</gene>
<dbReference type="SMART" id="SM00220">
    <property type="entry name" value="S_TKc"/>
    <property type="match status" value="1"/>
</dbReference>
<dbReference type="InterPro" id="IPR011009">
    <property type="entry name" value="Kinase-like_dom_sf"/>
</dbReference>
<name>A0A6A5U9R3_9PLEO</name>
<dbReference type="GO" id="GO:0005524">
    <property type="term" value="F:ATP binding"/>
    <property type="evidence" value="ECO:0007669"/>
    <property type="project" value="InterPro"/>
</dbReference>
<dbReference type="OrthoDB" id="310217at2759"/>
<dbReference type="Gene3D" id="1.10.510.10">
    <property type="entry name" value="Transferase(Phosphotransferase) domain 1"/>
    <property type="match status" value="1"/>
</dbReference>
<protein>
    <submittedName>
        <fullName evidence="2">Kinase-like protein</fullName>
    </submittedName>
</protein>
<evidence type="ECO:0000313" key="3">
    <source>
        <dbReference type="Proteomes" id="UP000800035"/>
    </source>
</evidence>
<dbReference type="InterPro" id="IPR000719">
    <property type="entry name" value="Prot_kinase_dom"/>
</dbReference>
<keyword evidence="2" id="KW-0418">Kinase</keyword>
<dbReference type="GO" id="GO:0004674">
    <property type="term" value="F:protein serine/threonine kinase activity"/>
    <property type="evidence" value="ECO:0007669"/>
    <property type="project" value="TreeGrafter"/>
</dbReference>
<sequence length="292" mass="33620">MSSNDPNEFDVVRRITVGNEMGRGKYLLVRHHRNERFYIEKNFERSKARIRAAEQEIQILLQAREGPYISKIKNYFTDPQEMCGSIWMEYPWEGSLSELIMGHAEKCLPVYERFCSILFQQLALAVDFLHRGGGALDWAPIMHRDISPKNVWLKRTDPDRAPTVQLSGFGCAQWKHNPQIEAHQGGDPDFRPPEYPNNDEFSDVYQMGQTMACLLALAERPPLSLRDVVRSGTYTRKFVEIVRACRREEGALESPNSMMLPDLLLGAMRVLDPDYEGDLYLSDGPFHNTHSR</sequence>
<dbReference type="Proteomes" id="UP000800035">
    <property type="component" value="Unassembled WGS sequence"/>
</dbReference>
<dbReference type="PANTHER" id="PTHR44167">
    <property type="entry name" value="OVARIAN-SPECIFIC SERINE/THREONINE-PROTEIN KINASE LOK-RELATED"/>
    <property type="match status" value="1"/>
</dbReference>